<dbReference type="Proteomes" id="UP000581087">
    <property type="component" value="Unassembled WGS sequence"/>
</dbReference>
<organism evidence="3 4">
    <name type="scientific">Agromyces atrinae</name>
    <dbReference type="NCBI Taxonomy" id="592376"/>
    <lineage>
        <taxon>Bacteria</taxon>
        <taxon>Bacillati</taxon>
        <taxon>Actinomycetota</taxon>
        <taxon>Actinomycetes</taxon>
        <taxon>Micrococcales</taxon>
        <taxon>Microbacteriaceae</taxon>
        <taxon>Agromyces</taxon>
    </lineage>
</organism>
<dbReference type="Proteomes" id="UP000292686">
    <property type="component" value="Unassembled WGS sequence"/>
</dbReference>
<gene>
    <name evidence="1" type="ORF">BJ972_003277</name>
    <name evidence="3" type="ORF">ESP50_13820</name>
    <name evidence="2" type="ORF">ESP50_16925</name>
</gene>
<comment type="caution">
    <text evidence="3">The sequence shown here is derived from an EMBL/GenBank/DDBJ whole genome shotgun (WGS) entry which is preliminary data.</text>
</comment>
<name>A0A4Q2M7P2_9MICO</name>
<accession>A0A4Q2M7P2</accession>
<reference evidence="3 4" key="1">
    <citation type="submission" date="2019-01" db="EMBL/GenBank/DDBJ databases">
        <title>Agromyces.</title>
        <authorList>
            <person name="Li J."/>
        </authorList>
    </citation>
    <scope>NUCLEOTIDE SEQUENCE [LARGE SCALE GENOMIC DNA]</scope>
    <source>
        <strain evidence="3 4">DSM 23870</strain>
    </source>
</reference>
<evidence type="ECO:0000313" key="2">
    <source>
        <dbReference type="EMBL" id="RXZ85057.1"/>
    </source>
</evidence>
<evidence type="ECO:0000313" key="3">
    <source>
        <dbReference type="EMBL" id="RXZ85862.1"/>
    </source>
</evidence>
<dbReference type="AlphaFoldDB" id="A0A4Q2M7P2"/>
<dbReference type="EMBL" id="SDPM01000013">
    <property type="protein sequence ID" value="RXZ85057.1"/>
    <property type="molecule type" value="Genomic_DNA"/>
</dbReference>
<evidence type="ECO:0000313" key="4">
    <source>
        <dbReference type="Proteomes" id="UP000292686"/>
    </source>
</evidence>
<evidence type="ECO:0000313" key="5">
    <source>
        <dbReference type="Proteomes" id="UP000581087"/>
    </source>
</evidence>
<dbReference type="EMBL" id="JACCBI010000001">
    <property type="protein sequence ID" value="NYD68758.1"/>
    <property type="molecule type" value="Genomic_DNA"/>
</dbReference>
<reference evidence="1 5" key="2">
    <citation type="submission" date="2020-07" db="EMBL/GenBank/DDBJ databases">
        <title>Sequencing the genomes of 1000 actinobacteria strains.</title>
        <authorList>
            <person name="Klenk H.-P."/>
        </authorList>
    </citation>
    <scope>NUCLEOTIDE SEQUENCE [LARGE SCALE GENOMIC DNA]</scope>
    <source>
        <strain evidence="1 5">DSM 23870</strain>
    </source>
</reference>
<keyword evidence="4" id="KW-1185">Reference proteome</keyword>
<sequence length="107" mass="11006">MTQCSGTSTHGTTCTAHAGERCTMQRPGHLLGAMQARVAETTTGQWRDAIVVATDASGWSTLSLLDGGTVDVWSHAGIGASVDEPVAVHLVYGVIAVGSDRRSIAVA</sequence>
<protein>
    <submittedName>
        <fullName evidence="3">Uncharacterized protein</fullName>
    </submittedName>
</protein>
<proteinExistence type="predicted"/>
<dbReference type="EMBL" id="SDPM01000007">
    <property type="protein sequence ID" value="RXZ85862.1"/>
    <property type="molecule type" value="Genomic_DNA"/>
</dbReference>
<dbReference type="OrthoDB" id="5189813at2"/>
<dbReference type="RefSeq" id="WP_129176162.1">
    <property type="nucleotide sequence ID" value="NZ_JACCBI010000001.1"/>
</dbReference>
<evidence type="ECO:0000313" key="1">
    <source>
        <dbReference type="EMBL" id="NYD68758.1"/>
    </source>
</evidence>